<dbReference type="EMBL" id="JBHTEY010000004">
    <property type="protein sequence ID" value="MFC7618312.1"/>
    <property type="molecule type" value="Genomic_DNA"/>
</dbReference>
<evidence type="ECO:0000256" key="1">
    <source>
        <dbReference type="SAM" id="MobiDB-lite"/>
    </source>
</evidence>
<dbReference type="Proteomes" id="UP001596512">
    <property type="component" value="Unassembled WGS sequence"/>
</dbReference>
<organism evidence="2 3">
    <name type="scientific">Actinokineospora soli</name>
    <dbReference type="NCBI Taxonomy" id="1048753"/>
    <lineage>
        <taxon>Bacteria</taxon>
        <taxon>Bacillati</taxon>
        <taxon>Actinomycetota</taxon>
        <taxon>Actinomycetes</taxon>
        <taxon>Pseudonocardiales</taxon>
        <taxon>Pseudonocardiaceae</taxon>
        <taxon>Actinokineospora</taxon>
    </lineage>
</organism>
<keyword evidence="3" id="KW-1185">Reference proteome</keyword>
<accession>A0ABW2TWM5</accession>
<evidence type="ECO:0008006" key="4">
    <source>
        <dbReference type="Google" id="ProtNLM"/>
    </source>
</evidence>
<evidence type="ECO:0000313" key="2">
    <source>
        <dbReference type="EMBL" id="MFC7618312.1"/>
    </source>
</evidence>
<name>A0ABW2TWM5_9PSEU</name>
<gene>
    <name evidence="2" type="ORF">ACFQV2_38035</name>
</gene>
<protein>
    <recommendedName>
        <fullName evidence="4">WXG100 family type VII secretion target</fullName>
    </recommendedName>
</protein>
<evidence type="ECO:0000313" key="3">
    <source>
        <dbReference type="Proteomes" id="UP001596512"/>
    </source>
</evidence>
<proteinExistence type="predicted"/>
<reference evidence="3" key="1">
    <citation type="journal article" date="2019" name="Int. J. Syst. Evol. Microbiol.">
        <title>The Global Catalogue of Microorganisms (GCM) 10K type strain sequencing project: providing services to taxonomists for standard genome sequencing and annotation.</title>
        <authorList>
            <consortium name="The Broad Institute Genomics Platform"/>
            <consortium name="The Broad Institute Genome Sequencing Center for Infectious Disease"/>
            <person name="Wu L."/>
            <person name="Ma J."/>
        </authorList>
    </citation>
    <scope>NUCLEOTIDE SEQUENCE [LARGE SCALE GENOMIC DNA]</scope>
    <source>
        <strain evidence="3">JCM 17695</strain>
    </source>
</reference>
<sequence>MHALMGIADALADTDRTLRQELAKIGVEWEGAASEGAHEETQKASIYAEDAVPVVARSASGVNEQGIPSRTRATPRPTPMRCGGPPS</sequence>
<comment type="caution">
    <text evidence="2">The sequence shown here is derived from an EMBL/GenBank/DDBJ whole genome shotgun (WGS) entry which is preliminary data.</text>
</comment>
<feature type="region of interest" description="Disordered" evidence="1">
    <location>
        <begin position="60"/>
        <end position="87"/>
    </location>
</feature>